<dbReference type="AlphaFoldDB" id="A0A6S6TU75"/>
<keyword evidence="1" id="KW-0732">Signal</keyword>
<protein>
    <submittedName>
        <fullName evidence="2">No hits</fullName>
    </submittedName>
</protein>
<evidence type="ECO:0000313" key="2">
    <source>
        <dbReference type="EMBL" id="CAA6821747.1"/>
    </source>
</evidence>
<feature type="non-terminal residue" evidence="2">
    <location>
        <position position="172"/>
    </location>
</feature>
<evidence type="ECO:0000256" key="1">
    <source>
        <dbReference type="SAM" id="SignalP"/>
    </source>
</evidence>
<feature type="chain" id="PRO_5028326715" evidence="1">
    <location>
        <begin position="19"/>
        <end position="172"/>
    </location>
</feature>
<organism evidence="2">
    <name type="scientific">uncultured Sulfurovum sp</name>
    <dbReference type="NCBI Taxonomy" id="269237"/>
    <lineage>
        <taxon>Bacteria</taxon>
        <taxon>Pseudomonadati</taxon>
        <taxon>Campylobacterota</taxon>
        <taxon>Epsilonproteobacteria</taxon>
        <taxon>Campylobacterales</taxon>
        <taxon>Sulfurovaceae</taxon>
        <taxon>Sulfurovum</taxon>
        <taxon>environmental samples</taxon>
    </lineage>
</organism>
<proteinExistence type="predicted"/>
<sequence>MFKRIILLGILFASMLSAATVSTDKDTYSTNQQIVVTYSEMEGLNHDWIGIYPTGSSNDWGNQVRWDWTGDKEQGVATFAPLAAGTYEVRLFYNNSFTTQVSKEITVDANGAVTTVTTSKEVYLPEEPISAIFNNMSGDNQDWIAIYPKGSTSDWGNQIDWKWMEGDISGER</sequence>
<reference evidence="2" key="1">
    <citation type="submission" date="2020-01" db="EMBL/GenBank/DDBJ databases">
        <authorList>
            <person name="Meier V. D."/>
            <person name="Meier V D."/>
        </authorList>
    </citation>
    <scope>NUCLEOTIDE SEQUENCE</scope>
    <source>
        <strain evidence="2">HLG_WM_MAG_03</strain>
    </source>
</reference>
<feature type="signal peptide" evidence="1">
    <location>
        <begin position="1"/>
        <end position="18"/>
    </location>
</feature>
<name>A0A6S6TU75_9BACT</name>
<gene>
    <name evidence="2" type="ORF">HELGO_WM54943</name>
</gene>
<dbReference type="EMBL" id="CACVAR010000328">
    <property type="protein sequence ID" value="CAA6821747.1"/>
    <property type="molecule type" value="Genomic_DNA"/>
</dbReference>
<accession>A0A6S6TU75</accession>